<feature type="compositionally biased region" description="Pro residues" evidence="1">
    <location>
        <begin position="56"/>
        <end position="67"/>
    </location>
</feature>
<accession>A0AAU7W3F6</accession>
<reference evidence="2" key="1">
    <citation type="submission" date="2024-06" db="EMBL/GenBank/DDBJ databases">
        <title>Draft genome sequence of Microbacterium sp. strain A8/3-1, isolated from Oxytropis tragacanthoides Fisch. ex DC. Root nodules in the Altai region of Russia.</title>
        <authorList>
            <person name="Sazanova A."/>
            <person name="Guro P."/>
            <person name="Kuznetsova I."/>
            <person name="Belimov A."/>
            <person name="Safronova V."/>
        </authorList>
    </citation>
    <scope>NUCLEOTIDE SEQUENCE</scope>
    <source>
        <strain evidence="2">A8/3-1</strain>
    </source>
</reference>
<dbReference type="AlphaFoldDB" id="A0AAU7W3F6"/>
<proteinExistence type="predicted"/>
<protein>
    <submittedName>
        <fullName evidence="2">Uncharacterized protein</fullName>
    </submittedName>
</protein>
<dbReference type="RefSeq" id="WP_350353261.1">
    <property type="nucleotide sequence ID" value="NZ_CP158357.1"/>
</dbReference>
<gene>
    <name evidence="2" type="ORF">ABS642_10310</name>
</gene>
<feature type="region of interest" description="Disordered" evidence="1">
    <location>
        <begin position="46"/>
        <end position="67"/>
    </location>
</feature>
<organism evidence="2">
    <name type="scientific">Microbacterium sp. A8/3-1</name>
    <dbReference type="NCBI Taxonomy" id="3160749"/>
    <lineage>
        <taxon>Bacteria</taxon>
        <taxon>Bacillati</taxon>
        <taxon>Actinomycetota</taxon>
        <taxon>Actinomycetes</taxon>
        <taxon>Micrococcales</taxon>
        <taxon>Microbacteriaceae</taxon>
        <taxon>Microbacterium</taxon>
    </lineage>
</organism>
<evidence type="ECO:0000313" key="2">
    <source>
        <dbReference type="EMBL" id="XBX80459.1"/>
    </source>
</evidence>
<dbReference type="EMBL" id="CP158357">
    <property type="protein sequence ID" value="XBX80459.1"/>
    <property type="molecule type" value="Genomic_DNA"/>
</dbReference>
<sequence>MNDPRRTVGCIYQVDEYEVEVMWMRDIPAATRFMSPIDVLEDVRQLESRSRSTRPIPIPHQPPLIAS</sequence>
<evidence type="ECO:0000256" key="1">
    <source>
        <dbReference type="SAM" id="MobiDB-lite"/>
    </source>
</evidence>
<name>A0AAU7W3F6_9MICO</name>